<protein>
    <submittedName>
        <fullName evidence="2">PAS-domain containing protein</fullName>
    </submittedName>
</protein>
<feature type="domain" description="PAS" evidence="1">
    <location>
        <begin position="150"/>
        <end position="218"/>
    </location>
</feature>
<dbReference type="Pfam" id="PF12860">
    <property type="entry name" value="PAS_7"/>
    <property type="match status" value="1"/>
</dbReference>
<dbReference type="EMBL" id="JAHXDN010000001">
    <property type="protein sequence ID" value="MBW4706695.1"/>
    <property type="molecule type" value="Genomic_DNA"/>
</dbReference>
<feature type="domain" description="PAS" evidence="1">
    <location>
        <begin position="389"/>
        <end position="457"/>
    </location>
</feature>
<dbReference type="Proteomes" id="UP001138661">
    <property type="component" value="Unassembled WGS sequence"/>
</dbReference>
<proteinExistence type="predicted"/>
<keyword evidence="3" id="KW-1185">Reference proteome</keyword>
<dbReference type="SMART" id="SM00091">
    <property type="entry name" value="PAS"/>
    <property type="match status" value="3"/>
</dbReference>
<evidence type="ECO:0000313" key="3">
    <source>
        <dbReference type="Proteomes" id="UP001138661"/>
    </source>
</evidence>
<dbReference type="RefSeq" id="WP_219498587.1">
    <property type="nucleotide sequence ID" value="NZ_JAHXDN010000001.1"/>
</dbReference>
<name>A0A9X1JWZ7_9RHOB</name>
<evidence type="ECO:0000259" key="1">
    <source>
        <dbReference type="SMART" id="SM00091"/>
    </source>
</evidence>
<dbReference type="Pfam" id="PF13188">
    <property type="entry name" value="PAS_8"/>
    <property type="match status" value="2"/>
</dbReference>
<accession>A0A9X1JWZ7</accession>
<comment type="caution">
    <text evidence="2">The sequence shown here is derived from an EMBL/GenBank/DDBJ whole genome shotgun (WGS) entry which is preliminary data.</text>
</comment>
<sequence length="516" mass="57787">MPFWDIAAIATTAGLSTIAGLAWISRTQRQPDTPAVRPSTEPVTDGIFFLFDNNDLHHASDTAQQLYRLIPGQDDWQSWRERMLNRFPSLPERPPLEQPGTMTVQARHAEDTATLSLTPRGQYTQIHMDDDRMVTAAQAQKLRVLHQELADLRRASDTTPHAVWQVDTQGKVTWHNAAYEDLYNRLHNTAPVPVKPVFEVNDALNEQTGRQRVSTQSGPDGKKDWYDVNAVTVGDITIFHAVDVNAVVKSEVAQRNFVQTLAKTFAQLSIGLAIFDRNGQLALFNPALIDLTDLPADFLSGRPTLLSFFDRMRENRRMPEPKNYHSWRQEISEVIAAATDGRYQETWTLETGQTYRVRGRPHPDGAIAFLIEDISAEVSLTRNFRAELELGQSLMDTFEEALVVFSSTGVLTFCNAAYRELWGLDPDNSFADVTIADSVREWKRLCKPGARWAALTDFVLDYGERASWEMPAALTTGPAVNCTISRIASGATVIRFTKSEAARRKSAISKPSPRAS</sequence>
<dbReference type="AlphaFoldDB" id="A0A9X1JWZ7"/>
<evidence type="ECO:0000313" key="2">
    <source>
        <dbReference type="EMBL" id="MBW4706695.1"/>
    </source>
</evidence>
<gene>
    <name evidence="2" type="ORF">KX928_02735</name>
</gene>
<feature type="domain" description="PAS" evidence="1">
    <location>
        <begin position="259"/>
        <end position="330"/>
    </location>
</feature>
<organism evidence="2 3">
    <name type="scientific">Roseobacter insulae</name>
    <dbReference type="NCBI Taxonomy" id="2859783"/>
    <lineage>
        <taxon>Bacteria</taxon>
        <taxon>Pseudomonadati</taxon>
        <taxon>Pseudomonadota</taxon>
        <taxon>Alphaproteobacteria</taxon>
        <taxon>Rhodobacterales</taxon>
        <taxon>Roseobacteraceae</taxon>
        <taxon>Roseobacter</taxon>
    </lineage>
</organism>
<dbReference type="InterPro" id="IPR000014">
    <property type="entry name" value="PAS"/>
</dbReference>
<reference evidence="2" key="1">
    <citation type="submission" date="2021-07" db="EMBL/GenBank/DDBJ databases">
        <title>Roseobacter insulae sp. nov., isolated from a tidal flat.</title>
        <authorList>
            <person name="Park S."/>
            <person name="Yoon J.-H."/>
        </authorList>
    </citation>
    <scope>NUCLEOTIDE SEQUENCE</scope>
    <source>
        <strain evidence="2">YSTF-M11</strain>
    </source>
</reference>